<evidence type="ECO:0000313" key="3">
    <source>
        <dbReference type="Proteomes" id="UP000535589"/>
    </source>
</evidence>
<reference evidence="2 3" key="1">
    <citation type="submission" date="2020-04" db="EMBL/GenBank/DDBJ databases">
        <title>Vibrio sp. SM6, a novel species isolated from seawater.</title>
        <authorList>
            <person name="Wang X."/>
        </authorList>
    </citation>
    <scope>NUCLEOTIDE SEQUENCE [LARGE SCALE GENOMIC DNA]</scope>
    <source>
        <strain evidence="2 3">SM6</strain>
    </source>
</reference>
<dbReference type="AlphaFoldDB" id="A0A7X8YHY5"/>
<evidence type="ECO:0000313" key="2">
    <source>
        <dbReference type="EMBL" id="NLS13837.1"/>
    </source>
</evidence>
<dbReference type="RefSeq" id="WP_168836931.1">
    <property type="nucleotide sequence ID" value="NZ_JABAIK010000012.1"/>
</dbReference>
<dbReference type="Proteomes" id="UP000535589">
    <property type="component" value="Unassembled WGS sequence"/>
</dbReference>
<name>A0A7X8YHY5_9VIBR</name>
<sequence length="159" mass="18160">MSDKPIKILFVCVKKGVRASIAKGIMNIQGRGKVHASAASFEKGGIPQFLREEIIRFVEMPTDEVCKTVFEWNEFIEQFDYVITLCDESEEQCAIFNKITHTISSNNLLRRHWSIPNLSKAGELQGKDRTDFVAKVISKIATEVDNFIETENIKTFSWQ</sequence>
<accession>A0A7X8YHY5</accession>
<keyword evidence="3" id="KW-1185">Reference proteome</keyword>
<feature type="domain" description="Phosphotyrosine protein phosphatase I" evidence="1">
    <location>
        <begin position="8"/>
        <end position="147"/>
    </location>
</feature>
<dbReference type="Gene3D" id="3.40.50.2300">
    <property type="match status" value="1"/>
</dbReference>
<organism evidence="2 3">
    <name type="scientific">Vibrio agarilyticus</name>
    <dbReference type="NCBI Taxonomy" id="2726741"/>
    <lineage>
        <taxon>Bacteria</taxon>
        <taxon>Pseudomonadati</taxon>
        <taxon>Pseudomonadota</taxon>
        <taxon>Gammaproteobacteria</taxon>
        <taxon>Vibrionales</taxon>
        <taxon>Vibrionaceae</taxon>
        <taxon>Vibrio</taxon>
    </lineage>
</organism>
<dbReference type="EMBL" id="JABAIK010000012">
    <property type="protein sequence ID" value="NLS13837.1"/>
    <property type="molecule type" value="Genomic_DNA"/>
</dbReference>
<evidence type="ECO:0000259" key="1">
    <source>
        <dbReference type="Pfam" id="PF01451"/>
    </source>
</evidence>
<proteinExistence type="predicted"/>
<dbReference type="InterPro" id="IPR036196">
    <property type="entry name" value="Ptyr_pPase_sf"/>
</dbReference>
<protein>
    <recommendedName>
        <fullName evidence="1">Phosphotyrosine protein phosphatase I domain-containing protein</fullName>
    </recommendedName>
</protein>
<dbReference type="Pfam" id="PF01451">
    <property type="entry name" value="LMWPc"/>
    <property type="match status" value="1"/>
</dbReference>
<dbReference type="SUPFAM" id="SSF52788">
    <property type="entry name" value="Phosphotyrosine protein phosphatases I"/>
    <property type="match status" value="1"/>
</dbReference>
<gene>
    <name evidence="2" type="ORF">HGP28_13145</name>
</gene>
<comment type="caution">
    <text evidence="2">The sequence shown here is derived from an EMBL/GenBank/DDBJ whole genome shotgun (WGS) entry which is preliminary data.</text>
</comment>
<dbReference type="InterPro" id="IPR023485">
    <property type="entry name" value="Ptyr_pPase"/>
</dbReference>